<evidence type="ECO:0000256" key="6">
    <source>
        <dbReference type="ARBA" id="ARBA00023146"/>
    </source>
</evidence>
<keyword evidence="11" id="KW-1185">Reference proteome</keyword>
<keyword evidence="2" id="KW-0436">Ligase</keyword>
<evidence type="ECO:0000256" key="7">
    <source>
        <dbReference type="ARBA" id="ARBA00029731"/>
    </source>
</evidence>
<dbReference type="InterPro" id="IPR006195">
    <property type="entry name" value="aa-tRNA-synth_II"/>
</dbReference>
<evidence type="ECO:0000256" key="8">
    <source>
        <dbReference type="ARBA" id="ARBA00047671"/>
    </source>
</evidence>
<sequence length="434" mass="49171">MSSMPVQSVKKLSHLFQPATATIATAKKTELSSKSYENLVKYGLIKQVTSGMYAFLPLGLRVINKLVALVDVEMEKIEAQKLLLPALTPTHLWKKTDRFKDNMNELFKVQDRSHRQYILSPTCEEAICSIISSVGTLSQKMFPLRLYQISTKWRDEVKPRLGFLRSREFIMKDLYTFDIDEEKAKETYGLVSETYDNIFKKIGITYVKAIGNPGSIGGSITHEYHYLSDIGEDVVCRCSSCQYSINKTMHKESHCPDCKSTLKEQNSAEIGHTFLLNTKYTEPLDAAVRINNKPTPLVMGCFGLGLSRIFTVMVELLSTKTELRWPKNLAPYTVCIIAPKTGSKEENSSHYIKDIIDILTQLNMDIILDDRTYLTIGNRLMHARITGFPYVVIVGKSILQSPPLIEIHDINNSRNCKIPLDNLSGYFSKEDTTI</sequence>
<dbReference type="PROSITE" id="PS50862">
    <property type="entry name" value="AA_TRNA_LIGASE_II"/>
    <property type="match status" value="1"/>
</dbReference>
<dbReference type="Gene3D" id="3.30.930.10">
    <property type="entry name" value="Bira Bifunctional Protein, Domain 2"/>
    <property type="match status" value="1"/>
</dbReference>
<comment type="catalytic activity">
    <reaction evidence="8">
        <text>tRNA(Pro) + L-proline + ATP = L-prolyl-tRNA(Pro) + AMP + diphosphate</text>
        <dbReference type="Rhea" id="RHEA:14305"/>
        <dbReference type="Rhea" id="RHEA-COMP:9700"/>
        <dbReference type="Rhea" id="RHEA-COMP:9702"/>
        <dbReference type="ChEBI" id="CHEBI:30616"/>
        <dbReference type="ChEBI" id="CHEBI:33019"/>
        <dbReference type="ChEBI" id="CHEBI:60039"/>
        <dbReference type="ChEBI" id="CHEBI:78442"/>
        <dbReference type="ChEBI" id="CHEBI:78532"/>
        <dbReference type="ChEBI" id="CHEBI:456215"/>
        <dbReference type="EC" id="6.1.1.15"/>
    </reaction>
</comment>
<protein>
    <recommendedName>
        <fullName evidence="1">proline--tRNA ligase</fullName>
        <ecNumber evidence="1">6.1.1.15</ecNumber>
    </recommendedName>
    <alternativeName>
        <fullName evidence="7">Prolyl-tRNA synthetase</fullName>
    </alternativeName>
</protein>
<evidence type="ECO:0000313" key="10">
    <source>
        <dbReference type="EMBL" id="KAK1135445.1"/>
    </source>
</evidence>
<evidence type="ECO:0000256" key="5">
    <source>
        <dbReference type="ARBA" id="ARBA00022917"/>
    </source>
</evidence>
<name>A0AA40GE20_9HYME</name>
<dbReference type="InterPro" id="IPR050062">
    <property type="entry name" value="Pro-tRNA_synthetase"/>
</dbReference>
<keyword evidence="5" id="KW-0648">Protein biosynthesis</keyword>
<keyword evidence="4" id="KW-0067">ATP-binding</keyword>
<dbReference type="EMBL" id="JAHYIQ010000001">
    <property type="protein sequence ID" value="KAK1135445.1"/>
    <property type="molecule type" value="Genomic_DNA"/>
</dbReference>
<evidence type="ECO:0000256" key="4">
    <source>
        <dbReference type="ARBA" id="ARBA00022840"/>
    </source>
</evidence>
<dbReference type="GO" id="GO:0004827">
    <property type="term" value="F:proline-tRNA ligase activity"/>
    <property type="evidence" value="ECO:0007669"/>
    <property type="project" value="UniProtKB-EC"/>
</dbReference>
<organism evidence="10 11">
    <name type="scientific">Melipona bicolor</name>
    <dbReference type="NCBI Taxonomy" id="60889"/>
    <lineage>
        <taxon>Eukaryota</taxon>
        <taxon>Metazoa</taxon>
        <taxon>Ecdysozoa</taxon>
        <taxon>Arthropoda</taxon>
        <taxon>Hexapoda</taxon>
        <taxon>Insecta</taxon>
        <taxon>Pterygota</taxon>
        <taxon>Neoptera</taxon>
        <taxon>Endopterygota</taxon>
        <taxon>Hymenoptera</taxon>
        <taxon>Apocrita</taxon>
        <taxon>Aculeata</taxon>
        <taxon>Apoidea</taxon>
        <taxon>Anthophila</taxon>
        <taxon>Apidae</taxon>
        <taxon>Melipona</taxon>
    </lineage>
</organism>
<dbReference type="Proteomes" id="UP001177670">
    <property type="component" value="Unassembled WGS sequence"/>
</dbReference>
<dbReference type="PANTHER" id="PTHR42753">
    <property type="entry name" value="MITOCHONDRIAL RIBOSOME PROTEIN L39/PROLYL-TRNA LIGASE FAMILY MEMBER"/>
    <property type="match status" value="1"/>
</dbReference>
<dbReference type="AlphaFoldDB" id="A0AA40GE20"/>
<dbReference type="Gene3D" id="3.40.50.800">
    <property type="entry name" value="Anticodon-binding domain"/>
    <property type="match status" value="1"/>
</dbReference>
<dbReference type="InterPro" id="IPR002316">
    <property type="entry name" value="Pro-tRNA-ligase_IIa"/>
</dbReference>
<evidence type="ECO:0000256" key="3">
    <source>
        <dbReference type="ARBA" id="ARBA00022741"/>
    </source>
</evidence>
<dbReference type="PRINTS" id="PR01046">
    <property type="entry name" value="TRNASYNTHPRO"/>
</dbReference>
<proteinExistence type="predicted"/>
<feature type="domain" description="Aminoacyl-transfer RNA synthetases class-II family profile" evidence="9">
    <location>
        <begin position="20"/>
        <end position="326"/>
    </location>
</feature>
<dbReference type="GO" id="GO:0006433">
    <property type="term" value="P:prolyl-tRNA aminoacylation"/>
    <property type="evidence" value="ECO:0007669"/>
    <property type="project" value="InterPro"/>
</dbReference>
<dbReference type="GO" id="GO:0005524">
    <property type="term" value="F:ATP binding"/>
    <property type="evidence" value="ECO:0007669"/>
    <property type="project" value="UniProtKB-KW"/>
</dbReference>
<dbReference type="InterPro" id="IPR045864">
    <property type="entry name" value="aa-tRNA-synth_II/BPL/LPL"/>
</dbReference>
<evidence type="ECO:0000313" key="11">
    <source>
        <dbReference type="Proteomes" id="UP001177670"/>
    </source>
</evidence>
<dbReference type="InterPro" id="IPR033730">
    <property type="entry name" value="ProRS_core_prok"/>
</dbReference>
<dbReference type="InterPro" id="IPR004154">
    <property type="entry name" value="Anticodon-bd"/>
</dbReference>
<gene>
    <name evidence="10" type="ORF">K0M31_000040</name>
</gene>
<dbReference type="InterPro" id="IPR036621">
    <property type="entry name" value="Anticodon-bd_dom_sf"/>
</dbReference>
<dbReference type="SUPFAM" id="SSF52954">
    <property type="entry name" value="Class II aaRS ABD-related"/>
    <property type="match status" value="1"/>
</dbReference>
<keyword evidence="3" id="KW-0547">Nucleotide-binding</keyword>
<keyword evidence="6" id="KW-0030">Aminoacyl-tRNA synthetase</keyword>
<dbReference type="PANTHER" id="PTHR42753:SF10">
    <property type="entry name" value="PROLINE--TRNA LIGASE, MITOCHONDRIAL-RELATED"/>
    <property type="match status" value="1"/>
</dbReference>
<dbReference type="Pfam" id="PF03129">
    <property type="entry name" value="HGTP_anticodon"/>
    <property type="match status" value="1"/>
</dbReference>
<dbReference type="InterPro" id="IPR002314">
    <property type="entry name" value="aa-tRNA-synt_IIb"/>
</dbReference>
<accession>A0AA40GE20</accession>
<evidence type="ECO:0000256" key="1">
    <source>
        <dbReference type="ARBA" id="ARBA00012831"/>
    </source>
</evidence>
<evidence type="ECO:0000259" key="9">
    <source>
        <dbReference type="PROSITE" id="PS50862"/>
    </source>
</evidence>
<evidence type="ECO:0000256" key="2">
    <source>
        <dbReference type="ARBA" id="ARBA00022598"/>
    </source>
</evidence>
<dbReference type="SUPFAM" id="SSF55681">
    <property type="entry name" value="Class II aaRS and biotin synthetases"/>
    <property type="match status" value="1"/>
</dbReference>
<reference evidence="10" key="1">
    <citation type="submission" date="2021-10" db="EMBL/GenBank/DDBJ databases">
        <title>Melipona bicolor Genome sequencing and assembly.</title>
        <authorList>
            <person name="Araujo N.S."/>
            <person name="Arias M.C."/>
        </authorList>
    </citation>
    <scope>NUCLEOTIDE SEQUENCE</scope>
    <source>
        <strain evidence="10">USP_2M_L1-L4_2017</strain>
        <tissue evidence="10">Whole body</tissue>
    </source>
</reference>
<dbReference type="Pfam" id="PF00587">
    <property type="entry name" value="tRNA-synt_2b"/>
    <property type="match status" value="1"/>
</dbReference>
<comment type="caution">
    <text evidence="10">The sequence shown here is derived from an EMBL/GenBank/DDBJ whole genome shotgun (WGS) entry which is preliminary data.</text>
</comment>
<dbReference type="GO" id="GO:0005739">
    <property type="term" value="C:mitochondrion"/>
    <property type="evidence" value="ECO:0007669"/>
    <property type="project" value="TreeGrafter"/>
</dbReference>
<dbReference type="EC" id="6.1.1.15" evidence="1"/>
<dbReference type="CDD" id="cd00779">
    <property type="entry name" value="ProRS_core_prok"/>
    <property type="match status" value="1"/>
</dbReference>